<evidence type="ECO:0000256" key="1">
    <source>
        <dbReference type="SAM" id="MobiDB-lite"/>
    </source>
</evidence>
<dbReference type="EMBL" id="CP040639">
    <property type="protein sequence ID" value="QCW05305.1"/>
    <property type="molecule type" value="Genomic_DNA"/>
</dbReference>
<feature type="region of interest" description="Disordered" evidence="1">
    <location>
        <begin position="216"/>
        <end position="239"/>
    </location>
</feature>
<gene>
    <name evidence="2" type="ORF">FGF80_18870</name>
</gene>
<sequence length="239" mass="25684">MNGRYAAAGSTRTNEYPYLEQIHGEDPARFLETNELMATGRIAGIRDAAVLEAYEYVADQITAGSYRTTILEAIDKRKAALELDDEPADPTPETTPDPVPATDGGETITEQTATREEIEAHENDHDEPHPVFEVPHTPARVPVKRDDSDEPDVHPDARGVDAGQVLVIEFSRATEYLFPAEPSADDPYCVVGTDGAGEYQDTLTLGEAAAKLDGDLEPKPIDAVDVEPPADAATNGGDA</sequence>
<proteinExistence type="predicted"/>
<accession>A0A4P9TM49</accession>
<evidence type="ECO:0000313" key="3">
    <source>
        <dbReference type="Proteomes" id="UP000307562"/>
    </source>
</evidence>
<geneLocation type="plasmid" evidence="3">
    <name>pnpa70</name>
</geneLocation>
<evidence type="ECO:0000313" key="2">
    <source>
        <dbReference type="EMBL" id="QCW05305.1"/>
    </source>
</evidence>
<name>A0A4P9TM49_9EURY</name>
<dbReference type="KEGG" id="npl:FGF80_18870"/>
<protein>
    <submittedName>
        <fullName evidence="2">Uncharacterized protein</fullName>
    </submittedName>
</protein>
<dbReference type="RefSeq" id="WP_138655762.1">
    <property type="nucleotide sequence ID" value="NZ_CP040639.1"/>
</dbReference>
<feature type="region of interest" description="Disordered" evidence="1">
    <location>
        <begin position="82"/>
        <end position="106"/>
    </location>
</feature>
<dbReference type="AlphaFoldDB" id="A0A4P9TM49"/>
<dbReference type="Proteomes" id="UP000307562">
    <property type="component" value="Plasmid pNPA70"/>
</dbReference>
<organism evidence="2 3">
    <name type="scientific">Natrinema pallidum</name>
    <dbReference type="NCBI Taxonomy" id="69527"/>
    <lineage>
        <taxon>Archaea</taxon>
        <taxon>Methanobacteriati</taxon>
        <taxon>Methanobacteriota</taxon>
        <taxon>Stenosarchaea group</taxon>
        <taxon>Halobacteria</taxon>
        <taxon>Halobacteriales</taxon>
        <taxon>Natrialbaceae</taxon>
        <taxon>Natrinema</taxon>
    </lineage>
</organism>
<reference evidence="3" key="1">
    <citation type="submission" date="2019-05" db="EMBL/GenBank/DDBJ databases">
        <title>Complete Genome Sequence and Methylation Pattern of the Halophilic Archaeon Natrinema pallidum BOL6-1.</title>
        <authorList>
            <person name="DasSarma P."/>
            <person name="DasSarma B.P."/>
            <person name="DasSarma S.L."/>
            <person name="Martinez F.L."/>
            <person name="Guzman D."/>
            <person name="Roberts R.J."/>
            <person name="DasSarma S."/>
        </authorList>
    </citation>
    <scope>NUCLEOTIDE SEQUENCE [LARGE SCALE GENOMIC DNA]</scope>
    <source>
        <strain evidence="3">BOL6-1</strain>
        <plasmid evidence="3">pnpa70</plasmid>
    </source>
</reference>
<keyword evidence="3" id="KW-1185">Reference proteome</keyword>
<keyword evidence="2" id="KW-0614">Plasmid</keyword>
<feature type="compositionally biased region" description="Pro residues" evidence="1">
    <location>
        <begin position="89"/>
        <end position="99"/>
    </location>
</feature>
<dbReference type="GeneID" id="96158205"/>